<dbReference type="InterPro" id="IPR013083">
    <property type="entry name" value="Znf_RING/FYVE/PHD"/>
</dbReference>
<evidence type="ECO:0000256" key="9">
    <source>
        <dbReference type="SAM" id="MobiDB-lite"/>
    </source>
</evidence>
<dbReference type="PROSITE" id="PS50089">
    <property type="entry name" value="ZF_RING_2"/>
    <property type="match status" value="1"/>
</dbReference>
<evidence type="ECO:0000256" key="6">
    <source>
        <dbReference type="ARBA" id="ARBA00022833"/>
    </source>
</evidence>
<accession>A0A0T6AY28</accession>
<keyword evidence="3" id="KW-0677">Repeat</keyword>
<dbReference type="GO" id="GO:0036435">
    <property type="term" value="F:K48-linked polyubiquitin modification-dependent protein binding"/>
    <property type="evidence" value="ECO:0007669"/>
    <property type="project" value="TreeGrafter"/>
</dbReference>
<dbReference type="GO" id="GO:1990450">
    <property type="term" value="F:linear polyubiquitin binding"/>
    <property type="evidence" value="ECO:0007669"/>
    <property type="project" value="TreeGrafter"/>
</dbReference>
<dbReference type="Proteomes" id="UP000051574">
    <property type="component" value="Unassembled WGS sequence"/>
</dbReference>
<protein>
    <recommendedName>
        <fullName evidence="14">RING-type domain-containing protein</fullName>
    </recommendedName>
</protein>
<feature type="compositionally biased region" description="Polar residues" evidence="9">
    <location>
        <begin position="20"/>
        <end position="30"/>
    </location>
</feature>
<proteinExistence type="predicted"/>
<feature type="compositionally biased region" description="Acidic residues" evidence="9">
    <location>
        <begin position="176"/>
        <end position="203"/>
    </location>
</feature>
<dbReference type="InterPro" id="IPR026254">
    <property type="entry name" value="RNF31-like"/>
</dbReference>
<dbReference type="PROSITE" id="PS51873">
    <property type="entry name" value="TRIAD"/>
    <property type="match status" value="1"/>
</dbReference>
<evidence type="ECO:0000256" key="5">
    <source>
        <dbReference type="ARBA" id="ARBA00022786"/>
    </source>
</evidence>
<dbReference type="Gene3D" id="3.30.40.10">
    <property type="entry name" value="Zinc/RING finger domain, C3HC4 (zinc finger)"/>
    <property type="match status" value="1"/>
</dbReference>
<keyword evidence="8" id="KW-0175">Coiled coil</keyword>
<dbReference type="GO" id="GO:0070530">
    <property type="term" value="F:K63-linked polyubiquitin modification-dependent protein binding"/>
    <property type="evidence" value="ECO:0007669"/>
    <property type="project" value="TreeGrafter"/>
</dbReference>
<keyword evidence="5" id="KW-0833">Ubl conjugation pathway</keyword>
<evidence type="ECO:0000313" key="13">
    <source>
        <dbReference type="Proteomes" id="UP000051574"/>
    </source>
</evidence>
<evidence type="ECO:0000256" key="3">
    <source>
        <dbReference type="ARBA" id="ARBA00022737"/>
    </source>
</evidence>
<feature type="non-terminal residue" evidence="12">
    <location>
        <position position="1"/>
    </location>
</feature>
<feature type="coiled-coil region" evidence="8">
    <location>
        <begin position="264"/>
        <end position="291"/>
    </location>
</feature>
<evidence type="ECO:0000259" key="10">
    <source>
        <dbReference type="PROSITE" id="PS50089"/>
    </source>
</evidence>
<keyword evidence="2" id="KW-0479">Metal-binding</keyword>
<evidence type="ECO:0000256" key="8">
    <source>
        <dbReference type="SAM" id="Coils"/>
    </source>
</evidence>
<comment type="caution">
    <text evidence="12">The sequence shown here is derived from an EMBL/GenBank/DDBJ whole genome shotgun (WGS) entry which is preliminary data.</text>
</comment>
<feature type="compositionally biased region" description="Basic and acidic residues" evidence="9">
    <location>
        <begin position="76"/>
        <end position="98"/>
    </location>
</feature>
<dbReference type="InterPro" id="IPR002867">
    <property type="entry name" value="IBR_dom"/>
</dbReference>
<feature type="compositionally biased region" description="Basic and acidic residues" evidence="9">
    <location>
        <begin position="1"/>
        <end position="18"/>
    </location>
</feature>
<feature type="compositionally biased region" description="Basic and acidic residues" evidence="9">
    <location>
        <begin position="204"/>
        <end position="216"/>
    </location>
</feature>
<sequence>KTLESAHGHLASETKEGDLGQSNSIEAESSSELEHQDTISQGELIEDPDASTEPQNKKLRRQSKVDLVKLTQETSQHLEETSSQVEMEKTDNKSHESISNEPKAVSPENGTKQIILPDIIREEITNEESDFFPPSSRKFSLIHMKKSSIDSTASSRQMSYTKSLDNDSDSSVSESNVEELLDISSDEESYGDFEELDDDEISEGENHEAPSKDDNTKLQIDANIKSNKKTHDKYIEEICETEEELEEEADDDKFEESIDKSEIIEEEGEEIVAEEEEHANIEVEIKQLSEMDTLERHARRFLAEGQVESYEKAELAASLLSLNFTTEEVLEAAKECNSVDSAIAYLQQECELCAGKYHMSEIVSMLKCVHRCCRECAKNYYTVQITDRNIMDCTCPFCKAPNLNEISEDEQSDYFGNLDILLKGIVEPQVHELFQSKLRDRTLMQDPHFKWCAQCSSGFIANPRQKRLICPDCRSVTCANCRR</sequence>
<evidence type="ECO:0000259" key="11">
    <source>
        <dbReference type="PROSITE" id="PS51873"/>
    </source>
</evidence>
<keyword evidence="4 7" id="KW-0863">Zinc-finger</keyword>
<dbReference type="PANTHER" id="PTHR16004:SF2">
    <property type="entry name" value="E3 UBIQUITIN-PROTEIN LIGASE LUBEL"/>
    <property type="match status" value="1"/>
</dbReference>
<evidence type="ECO:0000313" key="12">
    <source>
        <dbReference type="EMBL" id="KRT79986.1"/>
    </source>
</evidence>
<reference evidence="12 13" key="1">
    <citation type="submission" date="2015-09" db="EMBL/GenBank/DDBJ databases">
        <title>Draft genome of the scarab beetle Oryctes borbonicus.</title>
        <authorList>
            <person name="Meyer J.M."/>
            <person name="Markov G.V."/>
            <person name="Baskaran P."/>
            <person name="Herrmann M."/>
            <person name="Sommer R.J."/>
            <person name="Roedelsperger C."/>
        </authorList>
    </citation>
    <scope>NUCLEOTIDE SEQUENCE [LARGE SCALE GENOMIC DNA]</scope>
    <source>
        <strain evidence="12">OB123</strain>
        <tissue evidence="12">Whole animal</tissue>
    </source>
</reference>
<feature type="region of interest" description="Disordered" evidence="9">
    <location>
        <begin position="147"/>
        <end position="217"/>
    </location>
</feature>
<evidence type="ECO:0000256" key="1">
    <source>
        <dbReference type="ARBA" id="ARBA00022679"/>
    </source>
</evidence>
<dbReference type="Pfam" id="PF01485">
    <property type="entry name" value="IBR"/>
    <property type="match status" value="1"/>
</dbReference>
<dbReference type="GO" id="GO:0071797">
    <property type="term" value="C:LUBAC complex"/>
    <property type="evidence" value="ECO:0007669"/>
    <property type="project" value="InterPro"/>
</dbReference>
<gene>
    <name evidence="12" type="ORF">AMK59_8365</name>
</gene>
<name>A0A0T6AY28_9SCAR</name>
<keyword evidence="6" id="KW-0862">Zinc</keyword>
<dbReference type="SUPFAM" id="SSF57850">
    <property type="entry name" value="RING/U-box"/>
    <property type="match status" value="2"/>
</dbReference>
<dbReference type="OrthoDB" id="9978677at2759"/>
<evidence type="ECO:0000256" key="4">
    <source>
        <dbReference type="ARBA" id="ARBA00022771"/>
    </source>
</evidence>
<feature type="region of interest" description="Disordered" evidence="9">
    <location>
        <begin position="1"/>
        <end position="114"/>
    </location>
</feature>
<dbReference type="GO" id="GO:0097039">
    <property type="term" value="P:protein linear polyubiquitination"/>
    <property type="evidence" value="ECO:0007669"/>
    <property type="project" value="TreeGrafter"/>
</dbReference>
<dbReference type="InterPro" id="IPR001841">
    <property type="entry name" value="Znf_RING"/>
</dbReference>
<organism evidence="12 13">
    <name type="scientific">Oryctes borbonicus</name>
    <dbReference type="NCBI Taxonomy" id="1629725"/>
    <lineage>
        <taxon>Eukaryota</taxon>
        <taxon>Metazoa</taxon>
        <taxon>Ecdysozoa</taxon>
        <taxon>Arthropoda</taxon>
        <taxon>Hexapoda</taxon>
        <taxon>Insecta</taxon>
        <taxon>Pterygota</taxon>
        <taxon>Neoptera</taxon>
        <taxon>Endopterygota</taxon>
        <taxon>Coleoptera</taxon>
        <taxon>Polyphaga</taxon>
        <taxon>Scarabaeiformia</taxon>
        <taxon>Scarabaeidae</taxon>
        <taxon>Dynastinae</taxon>
        <taxon>Oryctes</taxon>
    </lineage>
</organism>
<dbReference type="InterPro" id="IPR044066">
    <property type="entry name" value="TRIAD_supradom"/>
</dbReference>
<evidence type="ECO:0008006" key="14">
    <source>
        <dbReference type="Google" id="ProtNLM"/>
    </source>
</evidence>
<feature type="compositionally biased region" description="Polar residues" evidence="9">
    <location>
        <begin position="149"/>
        <end position="162"/>
    </location>
</feature>
<dbReference type="GO" id="GO:0008270">
    <property type="term" value="F:zinc ion binding"/>
    <property type="evidence" value="ECO:0007669"/>
    <property type="project" value="UniProtKB-KW"/>
</dbReference>
<dbReference type="PANTHER" id="PTHR16004">
    <property type="entry name" value="RING FINGER PROTEIN 31-RELATED"/>
    <property type="match status" value="1"/>
</dbReference>
<evidence type="ECO:0000256" key="7">
    <source>
        <dbReference type="PROSITE-ProRule" id="PRU00175"/>
    </source>
</evidence>
<evidence type="ECO:0000256" key="2">
    <source>
        <dbReference type="ARBA" id="ARBA00022723"/>
    </source>
</evidence>
<feature type="domain" description="RING-type" evidence="11">
    <location>
        <begin position="346"/>
        <end position="483"/>
    </location>
</feature>
<dbReference type="GO" id="GO:0061630">
    <property type="term" value="F:ubiquitin protein ligase activity"/>
    <property type="evidence" value="ECO:0007669"/>
    <property type="project" value="TreeGrafter"/>
</dbReference>
<feature type="domain" description="RING-type" evidence="10">
    <location>
        <begin position="350"/>
        <end position="399"/>
    </location>
</feature>
<feature type="non-terminal residue" evidence="12">
    <location>
        <position position="483"/>
    </location>
</feature>
<keyword evidence="1" id="KW-0808">Transferase</keyword>
<dbReference type="EMBL" id="LJIG01022549">
    <property type="protein sequence ID" value="KRT79986.1"/>
    <property type="molecule type" value="Genomic_DNA"/>
</dbReference>
<dbReference type="AlphaFoldDB" id="A0A0T6AY28"/>
<keyword evidence="13" id="KW-1185">Reference proteome</keyword>